<evidence type="ECO:0000313" key="1">
    <source>
        <dbReference type="EMBL" id="RIJ46552.1"/>
    </source>
</evidence>
<name>A0A399SV92_9BACT</name>
<accession>A0A399SV92</accession>
<dbReference type="EMBL" id="QWGR01000013">
    <property type="protein sequence ID" value="RIJ46552.1"/>
    <property type="molecule type" value="Genomic_DNA"/>
</dbReference>
<sequence>MLKLLFSGKLIQLNAFTLAPELCSEQEMKKLVQMMLLAAIVVITACSPSETADKGLRTIVLKESKDILPISSFVEKVDYVELKVMEAGIDIGEMEDVKEIGGDFLIKRRMAGSSSIMRFSKNGDFIIELAGGSNSKIKEPLDIISYGKGYAILASNGIHEVGKDGKYLKQLDRSNMEGASFFVDNGRFVVVNETDPAQIISTYPSKSKTKVARVTNDRLRRMLYSNVVSVGKDQEHIFTTINDTVFTYANAELIPAYVFQGDVLPTLAQAWERIDTLKDTDALRYMHDTEHVEVKNYQESRNFIYLDYWVGSAATTAIVNKNTWETRYFSHGVNDVDGGMWDKVEFLTEKDELLIPISSYKIGGHKISNKKVKGFDQLQKQIADSENPVLLRCKLRGL</sequence>
<keyword evidence="2" id="KW-1185">Reference proteome</keyword>
<comment type="caution">
    <text evidence="1">The sequence shown here is derived from an EMBL/GenBank/DDBJ whole genome shotgun (WGS) entry which is preliminary data.</text>
</comment>
<reference evidence="1 2" key="1">
    <citation type="submission" date="2018-08" db="EMBL/GenBank/DDBJ databases">
        <title>Pallidiluteibacterium maritimus gen. nov., sp. nov., isolated from coastal sediment.</title>
        <authorList>
            <person name="Zhou L.Y."/>
        </authorList>
    </citation>
    <scope>NUCLEOTIDE SEQUENCE [LARGE SCALE GENOMIC DNA]</scope>
    <source>
        <strain evidence="1 2">XSD2</strain>
    </source>
</reference>
<evidence type="ECO:0000313" key="2">
    <source>
        <dbReference type="Proteomes" id="UP000265926"/>
    </source>
</evidence>
<dbReference type="Pfam" id="PF17170">
    <property type="entry name" value="DUF5128"/>
    <property type="match status" value="1"/>
</dbReference>
<dbReference type="Proteomes" id="UP000265926">
    <property type="component" value="Unassembled WGS sequence"/>
</dbReference>
<organism evidence="1 2">
    <name type="scientific">Maribellus luteus</name>
    <dbReference type="NCBI Taxonomy" id="2305463"/>
    <lineage>
        <taxon>Bacteria</taxon>
        <taxon>Pseudomonadati</taxon>
        <taxon>Bacteroidota</taxon>
        <taxon>Bacteroidia</taxon>
        <taxon>Marinilabiliales</taxon>
        <taxon>Prolixibacteraceae</taxon>
        <taxon>Maribellus</taxon>
    </lineage>
</organism>
<gene>
    <name evidence="1" type="ORF">D1614_17930</name>
</gene>
<evidence type="ECO:0008006" key="3">
    <source>
        <dbReference type="Google" id="ProtNLM"/>
    </source>
</evidence>
<dbReference type="AlphaFoldDB" id="A0A399SV92"/>
<proteinExistence type="predicted"/>
<protein>
    <recommendedName>
        <fullName evidence="3">6-bladed beta-propeller</fullName>
    </recommendedName>
</protein>